<dbReference type="EMBL" id="BGPR01246360">
    <property type="protein sequence ID" value="GBM27419.1"/>
    <property type="molecule type" value="Genomic_DNA"/>
</dbReference>
<feature type="region of interest" description="Disordered" evidence="1">
    <location>
        <begin position="1"/>
        <end position="22"/>
    </location>
</feature>
<protein>
    <submittedName>
        <fullName evidence="2">Uncharacterized protein</fullName>
    </submittedName>
</protein>
<evidence type="ECO:0000256" key="1">
    <source>
        <dbReference type="SAM" id="MobiDB-lite"/>
    </source>
</evidence>
<sequence>MSKNHPGKNRCPASVGSSSQHTAPLHYFGSDVPIKLTSMRGKGEDGCEISDADHKTARMAINLQTFCSWAIIQDPTQQGTQKNTFVAWDGRDWITQPTALILPHQTYTFSKQQKPVKQGLSLFTGGVLGSNCLLRVLAFQIRLTLCL</sequence>
<reference evidence="2 3" key="1">
    <citation type="journal article" date="2019" name="Sci. Rep.">
        <title>Orb-weaving spider Araneus ventricosus genome elucidates the spidroin gene catalogue.</title>
        <authorList>
            <person name="Kono N."/>
            <person name="Nakamura H."/>
            <person name="Ohtoshi R."/>
            <person name="Moran D.A.P."/>
            <person name="Shinohara A."/>
            <person name="Yoshida Y."/>
            <person name="Fujiwara M."/>
            <person name="Mori M."/>
            <person name="Tomita M."/>
            <person name="Arakawa K."/>
        </authorList>
    </citation>
    <scope>NUCLEOTIDE SEQUENCE [LARGE SCALE GENOMIC DNA]</scope>
</reference>
<proteinExistence type="predicted"/>
<keyword evidence="3" id="KW-1185">Reference proteome</keyword>
<gene>
    <name evidence="2" type="ORF">AVEN_25327_1</name>
</gene>
<comment type="caution">
    <text evidence="2">The sequence shown here is derived from an EMBL/GenBank/DDBJ whole genome shotgun (WGS) entry which is preliminary data.</text>
</comment>
<evidence type="ECO:0000313" key="3">
    <source>
        <dbReference type="Proteomes" id="UP000499080"/>
    </source>
</evidence>
<name>A0A4Y2EGP6_ARAVE</name>
<organism evidence="2 3">
    <name type="scientific">Araneus ventricosus</name>
    <name type="common">Orbweaver spider</name>
    <name type="synonym">Epeira ventricosa</name>
    <dbReference type="NCBI Taxonomy" id="182803"/>
    <lineage>
        <taxon>Eukaryota</taxon>
        <taxon>Metazoa</taxon>
        <taxon>Ecdysozoa</taxon>
        <taxon>Arthropoda</taxon>
        <taxon>Chelicerata</taxon>
        <taxon>Arachnida</taxon>
        <taxon>Araneae</taxon>
        <taxon>Araneomorphae</taxon>
        <taxon>Entelegynae</taxon>
        <taxon>Araneoidea</taxon>
        <taxon>Araneidae</taxon>
        <taxon>Araneus</taxon>
    </lineage>
</organism>
<dbReference type="AlphaFoldDB" id="A0A4Y2EGP6"/>
<evidence type="ECO:0000313" key="2">
    <source>
        <dbReference type="EMBL" id="GBM27419.1"/>
    </source>
</evidence>
<dbReference type="Proteomes" id="UP000499080">
    <property type="component" value="Unassembled WGS sequence"/>
</dbReference>
<accession>A0A4Y2EGP6</accession>